<evidence type="ECO:0000313" key="1">
    <source>
        <dbReference type="EMBL" id="BCZ24696.1"/>
    </source>
</evidence>
<keyword evidence="2" id="KW-1185">Reference proteome</keyword>
<reference evidence="1 2" key="1">
    <citation type="submission" date="2021-07" db="EMBL/GenBank/DDBJ databases">
        <title>Complete genome sequence of nontuberculous Mycobacterium sp. TY59.</title>
        <authorList>
            <person name="Fukushima K."/>
        </authorList>
    </citation>
    <scope>NUCLEOTIDE SEQUENCE [LARGE SCALE GENOMIC DNA]</scope>
    <source>
        <strain evidence="1 2">TY59</strain>
    </source>
</reference>
<protein>
    <submittedName>
        <fullName evidence="1">Uncharacterized protein</fullName>
    </submittedName>
</protein>
<sequence length="76" mass="8211">MAEATVLGHRPDDVQLTIHLAAQANNAALRLAGHSGVLGNNRQALSIESQDPVDGISRDHAVGASWLWVRRRTCMN</sequence>
<name>A0ABM7STP7_9MYCO</name>
<proteinExistence type="predicted"/>
<accession>A0ABM7STP7</accession>
<gene>
    <name evidence="1" type="ORF">MTY59_45510</name>
</gene>
<dbReference type="Proteomes" id="UP000826012">
    <property type="component" value="Chromosome"/>
</dbReference>
<organism evidence="1 2">
    <name type="scientific">Mycobacterium senriense</name>
    <dbReference type="NCBI Taxonomy" id="2775496"/>
    <lineage>
        <taxon>Bacteria</taxon>
        <taxon>Bacillati</taxon>
        <taxon>Actinomycetota</taxon>
        <taxon>Actinomycetes</taxon>
        <taxon>Mycobacteriales</taxon>
        <taxon>Mycobacteriaceae</taxon>
        <taxon>Mycobacterium</taxon>
        <taxon>Mycobacterium avium complex (MAC)</taxon>
    </lineage>
</organism>
<evidence type="ECO:0000313" key="2">
    <source>
        <dbReference type="Proteomes" id="UP000826012"/>
    </source>
</evidence>
<dbReference type="EMBL" id="AP024828">
    <property type="protein sequence ID" value="BCZ24696.1"/>
    <property type="molecule type" value="Genomic_DNA"/>
</dbReference>